<dbReference type="Proteomes" id="UP000645676">
    <property type="component" value="Unassembled WGS sequence"/>
</dbReference>
<dbReference type="AlphaFoldDB" id="A0A832WIZ9"/>
<sequence length="427" mass="46747">MRKLIFMALLMSLLFIGTVFGYGDNGPLYVAYYEKYNITGNTTGDGLVSSTIESITGYIVINNTGTTINDTLYDVWVAVNISNNITGPEVYVNGTPKGVFIESSAPAYTNLPNANTYIHIPILPNNSYVIIKFAIDKSITGVPLIINETYSDTKIPSERLSNWSVYLNISRNVSALPATDTPVSVIMTKYLSNDPNNYGSDTWNFLNITGAIANEGSITLWDGPYFLPGYNDSLTWTGVVINTTKNATITINITGNNTYTNRTGTLMKYGFAVIFFEFNGTKSGTKIEGIYATGYGGVSATKEGPFLNASSGKYEIWYESANVSNKASSYYFNLTHVTIWAVNGSNPVILDPFNITLLIPNSKQTSSPNEILSPGSVWSSTKYAFTFDGIPVVWANCTFKVADENITLINRSINEYSTKYGSSYVVV</sequence>
<reference evidence="1" key="1">
    <citation type="journal article" date="2020" name="bioRxiv">
        <title>A rank-normalized archaeal taxonomy based on genome phylogeny resolves widespread incomplete and uneven classifications.</title>
        <authorList>
            <person name="Rinke C."/>
            <person name="Chuvochina M."/>
            <person name="Mussig A.J."/>
            <person name="Chaumeil P.-A."/>
            <person name="Waite D.W."/>
            <person name="Whitman W.B."/>
            <person name="Parks D.H."/>
            <person name="Hugenholtz P."/>
        </authorList>
    </citation>
    <scope>NUCLEOTIDE SEQUENCE</scope>
    <source>
        <strain evidence="1">UBA8849</strain>
    </source>
</reference>
<protein>
    <submittedName>
        <fullName evidence="1">Uncharacterized protein</fullName>
    </submittedName>
</protein>
<accession>A0A832WIZ9</accession>
<gene>
    <name evidence="1" type="ORF">HA335_04750</name>
</gene>
<evidence type="ECO:0000313" key="2">
    <source>
        <dbReference type="Proteomes" id="UP000645676"/>
    </source>
</evidence>
<feature type="non-terminal residue" evidence="1">
    <location>
        <position position="427"/>
    </location>
</feature>
<comment type="caution">
    <text evidence="1">The sequence shown here is derived from an EMBL/GenBank/DDBJ whole genome shotgun (WGS) entry which is preliminary data.</text>
</comment>
<name>A0A832WIZ9_9EURY</name>
<evidence type="ECO:0000313" key="1">
    <source>
        <dbReference type="EMBL" id="HII59869.1"/>
    </source>
</evidence>
<organism evidence="1 2">
    <name type="scientific">Methanocaldococcus jannaschii</name>
    <dbReference type="NCBI Taxonomy" id="2190"/>
    <lineage>
        <taxon>Archaea</taxon>
        <taxon>Methanobacteriati</taxon>
        <taxon>Methanobacteriota</taxon>
        <taxon>Methanomada group</taxon>
        <taxon>Methanococci</taxon>
        <taxon>Methanococcales</taxon>
        <taxon>Methanocaldococcaceae</taxon>
        <taxon>Methanocaldococcus</taxon>
    </lineage>
</organism>
<proteinExistence type="predicted"/>
<dbReference type="EMBL" id="DUJR01000024">
    <property type="protein sequence ID" value="HII59869.1"/>
    <property type="molecule type" value="Genomic_DNA"/>
</dbReference>